<feature type="transmembrane region" description="Helical" evidence="19">
    <location>
        <begin position="40"/>
        <end position="60"/>
    </location>
</feature>
<evidence type="ECO:0000256" key="6">
    <source>
        <dbReference type="ARBA" id="ARBA00012487"/>
    </source>
</evidence>
<keyword evidence="12 18" id="KW-0548">Nucleotidyltransferase</keyword>
<proteinExistence type="inferred from homology"/>
<feature type="transmembrane region" description="Helical" evidence="19">
    <location>
        <begin position="17"/>
        <end position="34"/>
    </location>
</feature>
<evidence type="ECO:0000256" key="4">
    <source>
        <dbReference type="ARBA" id="ARBA00005189"/>
    </source>
</evidence>
<evidence type="ECO:0000256" key="7">
    <source>
        <dbReference type="ARBA" id="ARBA00019373"/>
    </source>
</evidence>
<gene>
    <name evidence="20" type="primary">cdsA</name>
    <name evidence="20" type="ORF">Thiowin_03082</name>
</gene>
<evidence type="ECO:0000256" key="5">
    <source>
        <dbReference type="ARBA" id="ARBA00010185"/>
    </source>
</evidence>
<dbReference type="Pfam" id="PF01148">
    <property type="entry name" value="CTP_transf_1"/>
    <property type="match status" value="1"/>
</dbReference>
<dbReference type="EMBL" id="CP121472">
    <property type="protein sequence ID" value="WPL18032.1"/>
    <property type="molecule type" value="Genomic_DNA"/>
</dbReference>
<evidence type="ECO:0000256" key="2">
    <source>
        <dbReference type="ARBA" id="ARBA00004651"/>
    </source>
</evidence>
<evidence type="ECO:0000313" key="21">
    <source>
        <dbReference type="Proteomes" id="UP001432180"/>
    </source>
</evidence>
<evidence type="ECO:0000256" key="17">
    <source>
        <dbReference type="ARBA" id="ARBA00023264"/>
    </source>
</evidence>
<evidence type="ECO:0000256" key="13">
    <source>
        <dbReference type="ARBA" id="ARBA00022989"/>
    </source>
</evidence>
<dbReference type="PANTHER" id="PTHR46382">
    <property type="entry name" value="PHOSPHATIDATE CYTIDYLYLTRANSFERASE"/>
    <property type="match status" value="1"/>
</dbReference>
<accession>A0ABZ0SAX8</accession>
<dbReference type="InterPro" id="IPR000374">
    <property type="entry name" value="PC_trans"/>
</dbReference>
<keyword evidence="16" id="KW-0594">Phospholipid biosynthesis</keyword>
<dbReference type="GO" id="GO:0004605">
    <property type="term" value="F:phosphatidate cytidylyltransferase activity"/>
    <property type="evidence" value="ECO:0007669"/>
    <property type="project" value="UniProtKB-EC"/>
</dbReference>
<comment type="catalytic activity">
    <reaction evidence="1 18">
        <text>a 1,2-diacyl-sn-glycero-3-phosphate + CTP + H(+) = a CDP-1,2-diacyl-sn-glycerol + diphosphate</text>
        <dbReference type="Rhea" id="RHEA:16229"/>
        <dbReference type="ChEBI" id="CHEBI:15378"/>
        <dbReference type="ChEBI" id="CHEBI:33019"/>
        <dbReference type="ChEBI" id="CHEBI:37563"/>
        <dbReference type="ChEBI" id="CHEBI:58332"/>
        <dbReference type="ChEBI" id="CHEBI:58608"/>
        <dbReference type="EC" id="2.7.7.41"/>
    </reaction>
</comment>
<sequence>MTDSNATAASGALRERFWTALMLALATAGAVLWLPTLGLAVALAPAIGLAAWELAILLGLSRAILRWAYLLTVLAVLGLSGLVGLVREPLPILLPVAVFWLLMLPVIFRVGDVQPAKAADWPMLLVSLPVISACWIGVLALHARSSGGAWMVLFLLMLVWLTDTGAYFAGRRFGRRKLAPSVSPGKTVEGVMGGLIAAGLWSLVLLPMAGNPLSWLWLVLLCMLTAGVSVVGDLLESWLKRRRNLKDAGSLLPGHGGMLDRVDSLLAAVPVFALGFLLWEATG</sequence>
<evidence type="ECO:0000256" key="14">
    <source>
        <dbReference type="ARBA" id="ARBA00023098"/>
    </source>
</evidence>
<comment type="pathway">
    <text evidence="4">Lipid metabolism.</text>
</comment>
<organism evidence="20 21">
    <name type="scientific">Thiorhodovibrio winogradskyi</name>
    <dbReference type="NCBI Taxonomy" id="77007"/>
    <lineage>
        <taxon>Bacteria</taxon>
        <taxon>Pseudomonadati</taxon>
        <taxon>Pseudomonadota</taxon>
        <taxon>Gammaproteobacteria</taxon>
        <taxon>Chromatiales</taxon>
        <taxon>Chromatiaceae</taxon>
        <taxon>Thiorhodovibrio</taxon>
    </lineage>
</organism>
<feature type="transmembrane region" description="Helical" evidence="19">
    <location>
        <begin position="149"/>
        <end position="169"/>
    </location>
</feature>
<feature type="transmembrane region" description="Helical" evidence="19">
    <location>
        <begin position="92"/>
        <end position="111"/>
    </location>
</feature>
<keyword evidence="11 18" id="KW-0812">Transmembrane</keyword>
<reference evidence="20 21" key="1">
    <citation type="journal article" date="2023" name="Microorganisms">
        <title>Thiorhodovibrio frisius and Trv. litoralis spp. nov., Two Novel Members from a Clade of Fastidious Purple Sulfur Bacteria That Exhibit Unique Red-Shifted Light-Harvesting Capabilities.</title>
        <authorList>
            <person name="Methner A."/>
            <person name="Kuzyk S.B."/>
            <person name="Petersen J."/>
            <person name="Bauer S."/>
            <person name="Brinkmann H."/>
            <person name="Sichau K."/>
            <person name="Wanner G."/>
            <person name="Wolf J."/>
            <person name="Neumann-Schaal M."/>
            <person name="Henke P."/>
            <person name="Tank M."/>
            <person name="Sproer C."/>
            <person name="Bunk B."/>
            <person name="Overmann J."/>
        </authorList>
    </citation>
    <scope>NUCLEOTIDE SEQUENCE [LARGE SCALE GENOMIC DNA]</scope>
    <source>
        <strain evidence="20 21">DSM 6702</strain>
    </source>
</reference>
<dbReference type="PANTHER" id="PTHR46382:SF1">
    <property type="entry name" value="PHOSPHATIDATE CYTIDYLYLTRANSFERASE"/>
    <property type="match status" value="1"/>
</dbReference>
<keyword evidence="15 19" id="KW-0472">Membrane</keyword>
<evidence type="ECO:0000256" key="12">
    <source>
        <dbReference type="ARBA" id="ARBA00022695"/>
    </source>
</evidence>
<protein>
    <recommendedName>
        <fullName evidence="7 18">Phosphatidate cytidylyltransferase</fullName>
        <ecNumber evidence="6 18">2.7.7.41</ecNumber>
    </recommendedName>
</protein>
<feature type="transmembrane region" description="Helical" evidence="19">
    <location>
        <begin position="215"/>
        <end position="235"/>
    </location>
</feature>
<evidence type="ECO:0000256" key="8">
    <source>
        <dbReference type="ARBA" id="ARBA00022475"/>
    </source>
</evidence>
<feature type="transmembrane region" description="Helical" evidence="19">
    <location>
        <begin position="123"/>
        <end position="143"/>
    </location>
</feature>
<comment type="pathway">
    <text evidence="3 18">Phospholipid metabolism; CDP-diacylglycerol biosynthesis; CDP-diacylglycerol from sn-glycerol 3-phosphate: step 3/3.</text>
</comment>
<name>A0ABZ0SAX8_9GAMM</name>
<feature type="transmembrane region" description="Helical" evidence="19">
    <location>
        <begin position="67"/>
        <end position="86"/>
    </location>
</feature>
<evidence type="ECO:0000313" key="20">
    <source>
        <dbReference type="EMBL" id="WPL18032.1"/>
    </source>
</evidence>
<keyword evidence="21" id="KW-1185">Reference proteome</keyword>
<dbReference type="EC" id="2.7.7.41" evidence="6 18"/>
<keyword evidence="13 19" id="KW-1133">Transmembrane helix</keyword>
<dbReference type="PROSITE" id="PS01315">
    <property type="entry name" value="CDS"/>
    <property type="match status" value="1"/>
</dbReference>
<evidence type="ECO:0000256" key="3">
    <source>
        <dbReference type="ARBA" id="ARBA00005119"/>
    </source>
</evidence>
<comment type="similarity">
    <text evidence="5 18">Belongs to the CDS family.</text>
</comment>
<keyword evidence="14" id="KW-0443">Lipid metabolism</keyword>
<dbReference type="Proteomes" id="UP001432180">
    <property type="component" value="Chromosome"/>
</dbReference>
<evidence type="ECO:0000256" key="1">
    <source>
        <dbReference type="ARBA" id="ARBA00001698"/>
    </source>
</evidence>
<keyword evidence="17" id="KW-1208">Phospholipid metabolism</keyword>
<evidence type="ECO:0000256" key="16">
    <source>
        <dbReference type="ARBA" id="ARBA00023209"/>
    </source>
</evidence>
<feature type="transmembrane region" description="Helical" evidence="19">
    <location>
        <begin position="190"/>
        <end position="209"/>
    </location>
</feature>
<keyword evidence="10 18" id="KW-0808">Transferase</keyword>
<evidence type="ECO:0000256" key="15">
    <source>
        <dbReference type="ARBA" id="ARBA00023136"/>
    </source>
</evidence>
<keyword evidence="8" id="KW-1003">Cell membrane</keyword>
<comment type="subcellular location">
    <subcellularLocation>
        <location evidence="2">Cell membrane</location>
        <topology evidence="2">Multi-pass membrane protein</topology>
    </subcellularLocation>
</comment>
<evidence type="ECO:0000256" key="18">
    <source>
        <dbReference type="RuleBase" id="RU003938"/>
    </source>
</evidence>
<dbReference type="RefSeq" id="WP_328983827.1">
    <property type="nucleotide sequence ID" value="NZ_CP121472.1"/>
</dbReference>
<keyword evidence="9" id="KW-0444">Lipid biosynthesis</keyword>
<evidence type="ECO:0000256" key="10">
    <source>
        <dbReference type="ARBA" id="ARBA00022679"/>
    </source>
</evidence>
<evidence type="ECO:0000256" key="9">
    <source>
        <dbReference type="ARBA" id="ARBA00022516"/>
    </source>
</evidence>
<evidence type="ECO:0000256" key="19">
    <source>
        <dbReference type="SAM" id="Phobius"/>
    </source>
</evidence>
<evidence type="ECO:0000256" key="11">
    <source>
        <dbReference type="ARBA" id="ARBA00022692"/>
    </source>
</evidence>